<organism evidence="3 4">
    <name type="scientific">Sporomusa acidovorans (strain ATCC 49682 / DSM 3132 / Mol)</name>
    <dbReference type="NCBI Taxonomy" id="1123286"/>
    <lineage>
        <taxon>Bacteria</taxon>
        <taxon>Bacillati</taxon>
        <taxon>Bacillota</taxon>
        <taxon>Negativicutes</taxon>
        <taxon>Selenomonadales</taxon>
        <taxon>Sporomusaceae</taxon>
        <taxon>Sporomusa</taxon>
    </lineage>
</organism>
<feature type="domain" description="SLH" evidence="2">
    <location>
        <begin position="23"/>
        <end position="86"/>
    </location>
</feature>
<dbReference type="SUPFAM" id="SSF56935">
    <property type="entry name" value="Porins"/>
    <property type="match status" value="1"/>
</dbReference>
<dbReference type="RefSeq" id="WP_093794308.1">
    <property type="nucleotide sequence ID" value="NZ_CP155571.1"/>
</dbReference>
<evidence type="ECO:0000259" key="2">
    <source>
        <dbReference type="PROSITE" id="PS51272"/>
    </source>
</evidence>
<dbReference type="Proteomes" id="UP000216052">
    <property type="component" value="Chromosome"/>
</dbReference>
<dbReference type="InterPro" id="IPR001119">
    <property type="entry name" value="SLH_dom"/>
</dbReference>
<sequence length="439" mass="48641">MRKRLISLIVSVFILGIVGTAFAASPFVKVPAGHWAYDSIAKLAQAGIVDSYDDSTSHGKKTLTRYAMAMIVAEAMANADNANIEQKAEIEKLATEFKDELDHLGVNSSSTIVKNKPDNKPIVPSVSGYYYLRYEHGKNHGNPAADYHTLKSSLRLNAKTQINDDWTLGVSWENFKSLYKDKGTGGTNNSSWGSAGYQGAFDVTRAYVTGPVAGAIMTAGKFDHVFGSGILFDDVVSGVRFDFGKELKTRIIYAEADENVLGCTTAGSYLSKYAKAAAVDFNYGLSKATSMEASYQKWYSKSDGIDPMRVYDVNVTTRLNKDVTLFGTYGQTSADTANKAYVFGVSYKQYDKKVPGTYNFILDYEALQKNSVIYTTYWVGAGMKGLVYRFTYVPAKNMLLSLRYYDAKYFADNDAVDYQTAVPAGSRTNWFRCELDYYF</sequence>
<name>A0ABZ3IY01_SPOA4</name>
<feature type="signal peptide" evidence="1">
    <location>
        <begin position="1"/>
        <end position="23"/>
    </location>
</feature>
<reference evidence="3" key="1">
    <citation type="submission" date="2024-05" db="EMBL/GenBank/DDBJ databases">
        <title>Isolation and characterization of Sporomusa carbonis sp. nov., a carboxydotrophic hydrogenogen in the genus of Sporomusa isolated from a charcoal burning pile.</title>
        <authorList>
            <person name="Boeer T."/>
            <person name="Rosenbaum F."/>
            <person name="Eysell L."/>
            <person name="Mueller V."/>
            <person name="Daniel R."/>
            <person name="Poehlein A."/>
        </authorList>
    </citation>
    <scope>NUCLEOTIDE SEQUENCE [LARGE SCALE GENOMIC DNA]</scope>
    <source>
        <strain evidence="3">DSM 3132</strain>
    </source>
</reference>
<evidence type="ECO:0000313" key="3">
    <source>
        <dbReference type="EMBL" id="XFO70738.1"/>
    </source>
</evidence>
<accession>A0ABZ3IY01</accession>
<feature type="chain" id="PRO_5045860654" description="SLH domain-containing protein" evidence="1">
    <location>
        <begin position="24"/>
        <end position="439"/>
    </location>
</feature>
<protein>
    <recommendedName>
        <fullName evidence="2">SLH domain-containing protein</fullName>
    </recommendedName>
</protein>
<dbReference type="EMBL" id="CP155571">
    <property type="protein sequence ID" value="XFO70738.1"/>
    <property type="molecule type" value="Genomic_DNA"/>
</dbReference>
<keyword evidence="1" id="KW-0732">Signal</keyword>
<gene>
    <name evidence="3" type="ORF">SPACI_007380</name>
</gene>
<evidence type="ECO:0000313" key="4">
    <source>
        <dbReference type="Proteomes" id="UP000216052"/>
    </source>
</evidence>
<evidence type="ECO:0000256" key="1">
    <source>
        <dbReference type="SAM" id="SignalP"/>
    </source>
</evidence>
<keyword evidence="4" id="KW-1185">Reference proteome</keyword>
<dbReference type="PROSITE" id="PS51272">
    <property type="entry name" value="SLH"/>
    <property type="match status" value="1"/>
</dbReference>
<proteinExistence type="predicted"/>